<evidence type="ECO:0000256" key="3">
    <source>
        <dbReference type="ARBA" id="ARBA00022807"/>
    </source>
</evidence>
<evidence type="ECO:0000256" key="2">
    <source>
        <dbReference type="ARBA" id="ARBA00022801"/>
    </source>
</evidence>
<dbReference type="SUPFAM" id="SSF63817">
    <property type="entry name" value="Sortase"/>
    <property type="match status" value="1"/>
</dbReference>
<dbReference type="GO" id="GO:0008234">
    <property type="term" value="F:cysteine-type peptidase activity"/>
    <property type="evidence" value="ECO:0007669"/>
    <property type="project" value="UniProtKB-KW"/>
</dbReference>
<dbReference type="RefSeq" id="WP_236700797.1">
    <property type="nucleotide sequence ID" value="NZ_AZGA01000001.1"/>
</dbReference>
<dbReference type="STRING" id="1423734.FC83_GL002269"/>
<dbReference type="NCBIfam" id="TIGR01076">
    <property type="entry name" value="sortase_fam"/>
    <property type="match status" value="1"/>
</dbReference>
<keyword evidence="1" id="KW-0645">Protease</keyword>
<keyword evidence="3" id="KW-0788">Thiol protease</keyword>
<sequence length="222" mass="24228">MKRLRKILGWFSLVLLVLVGLALIFNEPIKNYLVAHNGQTKIVRMTKNQIAQSHHQKGQFDFSKVESISATQVVQAATHNDAAPLGKLAIPAVGLKLPIVKGLSDDSLSTGGGTMKPDQAMGQGNYALAGHYMTDKGALFSPLARTQIGQLMYITDLTKVYTYKVTYKQIVDPTSVWLIADKPNTQLLTLITCADGGTNRWCVQGDLVKTQGATKRNLAVFQ</sequence>
<dbReference type="Gene3D" id="2.40.260.10">
    <property type="entry name" value="Sortase"/>
    <property type="match status" value="1"/>
</dbReference>
<dbReference type="EMBL" id="AZGA01000001">
    <property type="protein sequence ID" value="KRM36864.1"/>
    <property type="molecule type" value="Genomic_DNA"/>
</dbReference>
<evidence type="ECO:0000256" key="1">
    <source>
        <dbReference type="ARBA" id="ARBA00022670"/>
    </source>
</evidence>
<dbReference type="InterPro" id="IPR023365">
    <property type="entry name" value="Sortase_dom-sf"/>
</dbReference>
<dbReference type="Proteomes" id="UP000051236">
    <property type="component" value="Unassembled WGS sequence"/>
</dbReference>
<gene>
    <name evidence="5" type="ORF">FC83_GL002269</name>
</gene>
<protein>
    <recommendedName>
        <fullName evidence="7">Sortase</fullName>
    </recommendedName>
</protein>
<dbReference type="GO" id="GO:0006508">
    <property type="term" value="P:proteolysis"/>
    <property type="evidence" value="ECO:0007669"/>
    <property type="project" value="UniProtKB-KW"/>
</dbReference>
<organism evidence="5 6">
    <name type="scientific">Agrilactobacillus composti DSM 18527 = JCM 14202</name>
    <dbReference type="NCBI Taxonomy" id="1423734"/>
    <lineage>
        <taxon>Bacteria</taxon>
        <taxon>Bacillati</taxon>
        <taxon>Bacillota</taxon>
        <taxon>Bacilli</taxon>
        <taxon>Lactobacillales</taxon>
        <taxon>Lactobacillaceae</taxon>
        <taxon>Agrilactobacillus</taxon>
    </lineage>
</organism>
<dbReference type="InterPro" id="IPR005754">
    <property type="entry name" value="Sortase"/>
</dbReference>
<dbReference type="AlphaFoldDB" id="A0A0R1Y3I3"/>
<evidence type="ECO:0008006" key="7">
    <source>
        <dbReference type="Google" id="ProtNLM"/>
    </source>
</evidence>
<dbReference type="Pfam" id="PF04203">
    <property type="entry name" value="Sortase"/>
    <property type="match status" value="1"/>
</dbReference>
<reference evidence="5 6" key="1">
    <citation type="journal article" date="2015" name="Genome Announc.">
        <title>Expanding the biotechnology potential of lactobacilli through comparative genomics of 213 strains and associated genera.</title>
        <authorList>
            <person name="Sun Z."/>
            <person name="Harris H.M."/>
            <person name="McCann A."/>
            <person name="Guo C."/>
            <person name="Argimon S."/>
            <person name="Zhang W."/>
            <person name="Yang X."/>
            <person name="Jeffery I.B."/>
            <person name="Cooney J.C."/>
            <person name="Kagawa T.F."/>
            <person name="Liu W."/>
            <person name="Song Y."/>
            <person name="Salvetti E."/>
            <person name="Wrobel A."/>
            <person name="Rasinkangas P."/>
            <person name="Parkhill J."/>
            <person name="Rea M.C."/>
            <person name="O'Sullivan O."/>
            <person name="Ritari J."/>
            <person name="Douillard F.P."/>
            <person name="Paul Ross R."/>
            <person name="Yang R."/>
            <person name="Briner A.E."/>
            <person name="Felis G.E."/>
            <person name="de Vos W.M."/>
            <person name="Barrangou R."/>
            <person name="Klaenhammer T.R."/>
            <person name="Caufield P.W."/>
            <person name="Cui Y."/>
            <person name="Zhang H."/>
            <person name="O'Toole P.W."/>
        </authorList>
    </citation>
    <scope>NUCLEOTIDE SEQUENCE [LARGE SCALE GENOMIC DNA]</scope>
    <source>
        <strain evidence="5 6">DSM 18527</strain>
    </source>
</reference>
<feature type="active site" description="Acyl-thioester intermediate" evidence="4">
    <location>
        <position position="193"/>
    </location>
</feature>
<dbReference type="eggNOG" id="COG3764">
    <property type="taxonomic scope" value="Bacteria"/>
</dbReference>
<keyword evidence="6" id="KW-1185">Reference proteome</keyword>
<evidence type="ECO:0000313" key="5">
    <source>
        <dbReference type="EMBL" id="KRM36864.1"/>
    </source>
</evidence>
<dbReference type="PATRIC" id="fig|1423734.3.peg.2293"/>
<name>A0A0R1Y3I3_9LACO</name>
<dbReference type="InterPro" id="IPR042007">
    <property type="entry name" value="Sortase_A"/>
</dbReference>
<evidence type="ECO:0000256" key="4">
    <source>
        <dbReference type="PIRSR" id="PIRSR605754-1"/>
    </source>
</evidence>
<dbReference type="CDD" id="cd06165">
    <property type="entry name" value="Sortase_A"/>
    <property type="match status" value="1"/>
</dbReference>
<accession>A0A0R1Y3I3</accession>
<feature type="active site" description="Proton donor/acceptor" evidence="4">
    <location>
        <position position="131"/>
    </location>
</feature>
<proteinExistence type="predicted"/>
<keyword evidence="2" id="KW-0378">Hydrolase</keyword>
<evidence type="ECO:0000313" key="6">
    <source>
        <dbReference type="Proteomes" id="UP000051236"/>
    </source>
</evidence>
<comment type="caution">
    <text evidence="5">The sequence shown here is derived from an EMBL/GenBank/DDBJ whole genome shotgun (WGS) entry which is preliminary data.</text>
</comment>